<accession>A0ABV3TZG7</accession>
<sequence>MKYVKYAFISLTLGVFFALGFFLVFAYVVPLFSEADIAAMHRDRIAKIEKEIGESCVEVYSQAYRFSDSEIRGFIQTGENGGDWLADISTKQKTYIDEAADDLWKCKSLGYLAKELGEDWPDFNFIEQLYSSLKIYSEPSSGGRVSSKRWEPEALSNLVTIFQNVTNKGSGTAVPPLL</sequence>
<gene>
    <name evidence="2" type="ORF">AB4875_14165</name>
</gene>
<dbReference type="EMBL" id="JBFRYB010000001">
    <property type="protein sequence ID" value="MEX1666635.1"/>
    <property type="molecule type" value="Genomic_DNA"/>
</dbReference>
<keyword evidence="1" id="KW-0812">Transmembrane</keyword>
<organism evidence="2 3">
    <name type="scientific">Zhongshania arctica</name>
    <dbReference type="NCBI Taxonomy" id="3238302"/>
    <lineage>
        <taxon>Bacteria</taxon>
        <taxon>Pseudomonadati</taxon>
        <taxon>Pseudomonadota</taxon>
        <taxon>Gammaproteobacteria</taxon>
        <taxon>Cellvibrionales</taxon>
        <taxon>Spongiibacteraceae</taxon>
        <taxon>Zhongshania</taxon>
    </lineage>
</organism>
<evidence type="ECO:0000313" key="3">
    <source>
        <dbReference type="Proteomes" id="UP001557484"/>
    </source>
</evidence>
<protein>
    <submittedName>
        <fullName evidence="2">Uncharacterized protein</fullName>
    </submittedName>
</protein>
<evidence type="ECO:0000313" key="2">
    <source>
        <dbReference type="EMBL" id="MEX1666635.1"/>
    </source>
</evidence>
<dbReference type="Proteomes" id="UP001557484">
    <property type="component" value="Unassembled WGS sequence"/>
</dbReference>
<evidence type="ECO:0000256" key="1">
    <source>
        <dbReference type="SAM" id="Phobius"/>
    </source>
</evidence>
<comment type="caution">
    <text evidence="2">The sequence shown here is derived from an EMBL/GenBank/DDBJ whole genome shotgun (WGS) entry which is preliminary data.</text>
</comment>
<feature type="transmembrane region" description="Helical" evidence="1">
    <location>
        <begin position="6"/>
        <end position="32"/>
    </location>
</feature>
<name>A0ABV3TZG7_9GAMM</name>
<reference evidence="2 3" key="1">
    <citation type="journal article" date="2011" name="Int. J. Syst. Evol. Microbiol.">
        <title>Zhongshania antarctica gen. nov., sp. nov. and Zhongshania guokunii sp. nov., gammaproteobacteria respectively isolated from coastal attached (fast) ice and surface seawater of the Antarctic.</title>
        <authorList>
            <person name="Li H.J."/>
            <person name="Zhang X.Y."/>
            <person name="Chen C.X."/>
            <person name="Zhang Y.J."/>
            <person name="Gao Z.M."/>
            <person name="Yu Y."/>
            <person name="Chen X.L."/>
            <person name="Chen B."/>
            <person name="Zhang Y.Z."/>
        </authorList>
    </citation>
    <scope>NUCLEOTIDE SEQUENCE [LARGE SCALE GENOMIC DNA]</scope>
    <source>
        <strain evidence="2 3">R06B22</strain>
    </source>
</reference>
<keyword evidence="1" id="KW-1133">Transmembrane helix</keyword>
<keyword evidence="1" id="KW-0472">Membrane</keyword>
<proteinExistence type="predicted"/>
<dbReference type="RefSeq" id="WP_368376709.1">
    <property type="nucleotide sequence ID" value="NZ_JBFRYB010000001.1"/>
</dbReference>
<keyword evidence="3" id="KW-1185">Reference proteome</keyword>